<dbReference type="Pfam" id="PF13091">
    <property type="entry name" value="PLDc_2"/>
    <property type="match status" value="1"/>
</dbReference>
<dbReference type="Pfam" id="PF13087">
    <property type="entry name" value="AAA_12"/>
    <property type="match status" value="1"/>
</dbReference>
<dbReference type="Gene3D" id="3.40.50.300">
    <property type="entry name" value="P-loop containing nucleotide triphosphate hydrolases"/>
    <property type="match status" value="3"/>
</dbReference>
<evidence type="ECO:0000256" key="1">
    <source>
        <dbReference type="ARBA" id="ARBA00003145"/>
    </source>
</evidence>
<dbReference type="RefSeq" id="WP_380250583.1">
    <property type="nucleotide sequence ID" value="NZ_JBHUII010000004.1"/>
</dbReference>
<accession>A0ABW5BLH2</accession>
<dbReference type="EMBL" id="JBHUII010000004">
    <property type="protein sequence ID" value="MFD2205709.1"/>
    <property type="molecule type" value="Genomic_DNA"/>
</dbReference>
<dbReference type="InterPro" id="IPR045055">
    <property type="entry name" value="DNA2/NAM7-like"/>
</dbReference>
<dbReference type="InterPro" id="IPR041679">
    <property type="entry name" value="DNA2/NAM7-like_C"/>
</dbReference>
<feature type="coiled-coil region" evidence="6">
    <location>
        <begin position="446"/>
        <end position="495"/>
    </location>
</feature>
<comment type="subcellular location">
    <subcellularLocation>
        <location evidence="2">Secreted</location>
    </subcellularLocation>
</comment>
<dbReference type="InterPro" id="IPR001736">
    <property type="entry name" value="PLipase_D/transphosphatidylase"/>
</dbReference>
<feature type="coiled-coil region" evidence="6">
    <location>
        <begin position="546"/>
        <end position="573"/>
    </location>
</feature>
<organism evidence="8 9">
    <name type="scientific">Kiloniella antarctica</name>
    <dbReference type="NCBI Taxonomy" id="1550907"/>
    <lineage>
        <taxon>Bacteria</taxon>
        <taxon>Pseudomonadati</taxon>
        <taxon>Pseudomonadota</taxon>
        <taxon>Alphaproteobacteria</taxon>
        <taxon>Rhodospirillales</taxon>
        <taxon>Kiloniellaceae</taxon>
        <taxon>Kiloniella</taxon>
    </lineage>
</organism>
<dbReference type="Proteomes" id="UP001597294">
    <property type="component" value="Unassembled WGS sequence"/>
</dbReference>
<dbReference type="PANTHER" id="PTHR10887:SF530">
    <property type="entry name" value="SUPERFAMILY I DNA HELICASES"/>
    <property type="match status" value="1"/>
</dbReference>
<dbReference type="PANTHER" id="PTHR10887">
    <property type="entry name" value="DNA2/NAM7 HELICASE FAMILY"/>
    <property type="match status" value="1"/>
</dbReference>
<keyword evidence="6" id="KW-0175">Coiled coil</keyword>
<keyword evidence="4" id="KW-0964">Secreted</keyword>
<keyword evidence="9" id="KW-1185">Reference proteome</keyword>
<dbReference type="CDD" id="cd18808">
    <property type="entry name" value="SF1_C_Upf1"/>
    <property type="match status" value="1"/>
</dbReference>
<evidence type="ECO:0000256" key="4">
    <source>
        <dbReference type="ARBA" id="ARBA00022525"/>
    </source>
</evidence>
<evidence type="ECO:0000256" key="5">
    <source>
        <dbReference type="ARBA" id="ARBA00029594"/>
    </source>
</evidence>
<dbReference type="SUPFAM" id="SSF56024">
    <property type="entry name" value="Phospholipase D/nuclease"/>
    <property type="match status" value="1"/>
</dbReference>
<dbReference type="InterPro" id="IPR027417">
    <property type="entry name" value="P-loop_NTPase"/>
</dbReference>
<name>A0ABW5BLH2_9PROT</name>
<sequence length="1190" mass="134517">MADSLLKGLGDKAALHEIKWQDIRAGKIDPIFAKKLIIDFSKAFPNQIRDGQEDTAPVLIAPLTFIPLHNNGYSSRSANTPYAPIIIPATVSKSGTISPNSKSIPWVVREALEPSEAKIPSIGLLSDFDKFRSTNLKPRENTWEELLNYTEKMCQSILGMAIEAAETDEFSRGPSVIQAGNIPFSASTHIIKLTDYLIKNDQSFGALSGLFQTTNRKPTLLPKDQLFHSQQHIGQMEGHYPLSAMQRESLHHLTSCKEGDLLAVNGPPGTGKTALIQSVIANLFVNSALEETDPPIIFAVSSNNQAVTNIIDSFGIGSNMQTSGISKLKSRWIPNLYSYGLYLPSKDKKVDNNKYQTAYMPNFGKPISGFPATLLNDESLDQAEIFFLEQARITFAKDVIESVEDVRGILNHQLKSCVEEIRNVLKAAIQVCAFREKYNGSTLFSVQNSLEKKQDELNELQKFEHNKLKDKLLIINQHKETISKFENLCDQALSELVPTGFFEILFNWIPVIKGKKWDRCRDVFKKGGFKQGIVNLLVIPKINDVRDFLNNHLTELTKHLSQLEEEYKVEESASETYVKTKQIHLSEKIGHAKAWRHAEEDWNIRTEALIQSSAKDHPSILNYSLEDLQKSPHLCNHFLDISFRHKAFLLATHYWEARWLIEARNLFQNAKDPLKKLSGKSKEQTEERFKLLASLTPCFVSTLYMLPQHLTFYNPKSDEFQNSPLINFADLLIIDEAGQVLPEIGGPVLALGKKALIVGDIHQIEPIRNIEKSVDHGNIKRCNLEPYEAELNESGLLAKNGSLMKIARKFSAYKREDEEGMFLSEHRRCQTEIISVSNDLIYDGRLIPKTPPLKNPLFPTLGWANIRSSSRIKGGSKYNPGEAGEILDWLGRHQREIEQHYNKPIQEIVGIITPYGAQKWELKKALQKSALPKSLTVGTVHALQGAERNIIIFSPTSSLEDEKSPFFDLAPNMLNVAISRAKDSFLTFGDMRLFDSTQKNKPSSILAKHLFRSACGEIFDVSSRPVFQALESGSNTRRLETLKDHQNVLDEALQTARKEVLIISPYIREFAIRKDNITSMIGRALTRGVKVTVAYDLGEHKKKEALNGINLVKETQCEIFPVRRVHNKTLVVDNKWIVEGSFNWLSAVRDLNNQYSNQERSLRYEGPKAHEYCLEAWNEVAKHKYTPQNK</sequence>
<dbReference type="Gene3D" id="3.30.870.10">
    <property type="entry name" value="Endonuclease Chain A"/>
    <property type="match status" value="1"/>
</dbReference>
<dbReference type="InterPro" id="IPR047187">
    <property type="entry name" value="SF1_C_Upf1"/>
</dbReference>
<proteinExistence type="predicted"/>
<comment type="caution">
    <text evidence="8">The sequence shown here is derived from an EMBL/GenBank/DDBJ whole genome shotgun (WGS) entry which is preliminary data.</text>
</comment>
<dbReference type="InterPro" id="IPR025202">
    <property type="entry name" value="PLD-like_dom"/>
</dbReference>
<evidence type="ECO:0000313" key="9">
    <source>
        <dbReference type="Proteomes" id="UP001597294"/>
    </source>
</evidence>
<dbReference type="PROSITE" id="PS50035">
    <property type="entry name" value="PLD"/>
    <property type="match status" value="1"/>
</dbReference>
<evidence type="ECO:0000259" key="7">
    <source>
        <dbReference type="PROSITE" id="PS50035"/>
    </source>
</evidence>
<evidence type="ECO:0000313" key="8">
    <source>
        <dbReference type="EMBL" id="MFD2205709.1"/>
    </source>
</evidence>
<feature type="domain" description="PLD phosphodiesterase" evidence="7">
    <location>
        <begin position="1121"/>
        <end position="1148"/>
    </location>
</feature>
<reference evidence="9" key="1">
    <citation type="journal article" date="2019" name="Int. J. Syst. Evol. Microbiol.">
        <title>The Global Catalogue of Microorganisms (GCM) 10K type strain sequencing project: providing services to taxonomists for standard genome sequencing and annotation.</title>
        <authorList>
            <consortium name="The Broad Institute Genomics Platform"/>
            <consortium name="The Broad Institute Genome Sequencing Center for Infectious Disease"/>
            <person name="Wu L."/>
            <person name="Ma J."/>
        </authorList>
    </citation>
    <scope>NUCLEOTIDE SEQUENCE [LARGE SCALE GENOMIC DNA]</scope>
    <source>
        <strain evidence="9">CGMCC 4.7192</strain>
    </source>
</reference>
<protein>
    <recommendedName>
        <fullName evidence="3">Phospholipase D</fullName>
    </recommendedName>
    <alternativeName>
        <fullName evidence="5">Choline phosphatase</fullName>
    </alternativeName>
</protein>
<evidence type="ECO:0000256" key="2">
    <source>
        <dbReference type="ARBA" id="ARBA00004613"/>
    </source>
</evidence>
<dbReference type="SUPFAM" id="SSF52540">
    <property type="entry name" value="P-loop containing nucleoside triphosphate hydrolases"/>
    <property type="match status" value="1"/>
</dbReference>
<gene>
    <name evidence="8" type="ORF">ACFSKO_08810</name>
</gene>
<comment type="function">
    <text evidence="1">Could be a virulence factor.</text>
</comment>
<evidence type="ECO:0000256" key="3">
    <source>
        <dbReference type="ARBA" id="ARBA00018392"/>
    </source>
</evidence>
<evidence type="ECO:0000256" key="6">
    <source>
        <dbReference type="SAM" id="Coils"/>
    </source>
</evidence>